<protein>
    <submittedName>
        <fullName evidence="1">Uncharacterized protein</fullName>
    </submittedName>
</protein>
<organism evidence="1 2">
    <name type="scientific">Rhizophagus clarus</name>
    <dbReference type="NCBI Taxonomy" id="94130"/>
    <lineage>
        <taxon>Eukaryota</taxon>
        <taxon>Fungi</taxon>
        <taxon>Fungi incertae sedis</taxon>
        <taxon>Mucoromycota</taxon>
        <taxon>Glomeromycotina</taxon>
        <taxon>Glomeromycetes</taxon>
        <taxon>Glomerales</taxon>
        <taxon>Glomeraceae</taxon>
        <taxon>Rhizophagus</taxon>
    </lineage>
</organism>
<sequence>MMSCGGRRSNNRQIGFDASPIEFKKLAEQIALDVINVIFESRMILLKLQVEKKGENINSNNKREIENPPISPT</sequence>
<accession>A0A8H3QUY2</accession>
<comment type="caution">
    <text evidence="1">The sequence shown here is derived from an EMBL/GenBank/DDBJ whole genome shotgun (WGS) entry which is preliminary data.</text>
</comment>
<dbReference type="EMBL" id="BLAL01000228">
    <property type="protein sequence ID" value="GES93560.1"/>
    <property type="molecule type" value="Genomic_DNA"/>
</dbReference>
<dbReference type="Proteomes" id="UP000615446">
    <property type="component" value="Unassembled WGS sequence"/>
</dbReference>
<evidence type="ECO:0000313" key="1">
    <source>
        <dbReference type="EMBL" id="GES93560.1"/>
    </source>
</evidence>
<dbReference type="AlphaFoldDB" id="A0A8H3QUY2"/>
<evidence type="ECO:0000313" key="2">
    <source>
        <dbReference type="Proteomes" id="UP000615446"/>
    </source>
</evidence>
<proteinExistence type="predicted"/>
<reference evidence="1" key="1">
    <citation type="submission" date="2019-10" db="EMBL/GenBank/DDBJ databases">
        <title>Conservation and host-specific expression of non-tandemly repeated heterogenous ribosome RNA gene in arbuscular mycorrhizal fungi.</title>
        <authorList>
            <person name="Maeda T."/>
            <person name="Kobayashi Y."/>
            <person name="Nakagawa T."/>
            <person name="Ezawa T."/>
            <person name="Yamaguchi K."/>
            <person name="Bino T."/>
            <person name="Nishimoto Y."/>
            <person name="Shigenobu S."/>
            <person name="Kawaguchi M."/>
        </authorList>
    </citation>
    <scope>NUCLEOTIDE SEQUENCE</scope>
    <source>
        <strain evidence="1">HR1</strain>
    </source>
</reference>
<name>A0A8H3QUY2_9GLOM</name>
<gene>
    <name evidence="1" type="ORF">RCL2_002030400</name>
</gene>